<dbReference type="Gene3D" id="3.40.50.300">
    <property type="entry name" value="P-loop containing nucleotide triphosphate hydrolases"/>
    <property type="match status" value="1"/>
</dbReference>
<dbReference type="GO" id="GO:0016787">
    <property type="term" value="F:hydrolase activity"/>
    <property type="evidence" value="ECO:0007669"/>
    <property type="project" value="UniProtKB-KW"/>
</dbReference>
<dbReference type="GO" id="GO:0043139">
    <property type="term" value="F:5'-3' DNA helicase activity"/>
    <property type="evidence" value="ECO:0007669"/>
    <property type="project" value="UniProtKB-EC"/>
</dbReference>
<dbReference type="Pfam" id="PF13481">
    <property type="entry name" value="AAA_25"/>
    <property type="match status" value="1"/>
</dbReference>
<name>A0A1A9W027_9MUSC</name>
<evidence type="ECO:0000256" key="8">
    <source>
        <dbReference type="ARBA" id="ARBA00022946"/>
    </source>
</evidence>
<comment type="catalytic activity">
    <reaction evidence="15">
        <text>ATP + H2O = ADP + phosphate + H(+)</text>
        <dbReference type="Rhea" id="RHEA:13065"/>
        <dbReference type="ChEBI" id="CHEBI:15377"/>
        <dbReference type="ChEBI" id="CHEBI:15378"/>
        <dbReference type="ChEBI" id="CHEBI:30616"/>
        <dbReference type="ChEBI" id="CHEBI:43474"/>
        <dbReference type="ChEBI" id="CHEBI:456216"/>
        <dbReference type="EC" id="5.6.2.3"/>
    </reaction>
</comment>
<keyword evidence="6" id="KW-0347">Helicase</keyword>
<dbReference type="Proteomes" id="UP000091820">
    <property type="component" value="Unassembled WGS sequence"/>
</dbReference>
<feature type="compositionally biased region" description="Basic and acidic residues" evidence="17">
    <location>
        <begin position="593"/>
        <end position="604"/>
    </location>
</feature>
<dbReference type="VEuPathDB" id="VectorBase:GBRI001145"/>
<evidence type="ECO:0000256" key="9">
    <source>
        <dbReference type="ARBA" id="ARBA00023121"/>
    </source>
</evidence>
<dbReference type="GO" id="GO:0005524">
    <property type="term" value="F:ATP binding"/>
    <property type="evidence" value="ECO:0007669"/>
    <property type="project" value="UniProtKB-KW"/>
</dbReference>
<evidence type="ECO:0000256" key="1">
    <source>
        <dbReference type="ARBA" id="ARBA00004436"/>
    </source>
</evidence>
<dbReference type="GO" id="GO:0005743">
    <property type="term" value="C:mitochondrial inner membrane"/>
    <property type="evidence" value="ECO:0007669"/>
    <property type="project" value="UniProtKB-SubCell"/>
</dbReference>
<dbReference type="GO" id="GO:0042645">
    <property type="term" value="C:mitochondrial nucleoid"/>
    <property type="evidence" value="ECO:0007669"/>
    <property type="project" value="UniProtKB-SubCell"/>
</dbReference>
<feature type="domain" description="SF4 helicase" evidence="18">
    <location>
        <begin position="339"/>
        <end position="589"/>
    </location>
</feature>
<keyword evidence="8" id="KW-0809">Transit peptide</keyword>
<evidence type="ECO:0000256" key="3">
    <source>
        <dbReference type="ARBA" id="ARBA00022741"/>
    </source>
</evidence>
<dbReference type="FunFam" id="3.40.50.300:FF:000845">
    <property type="entry name" value="Mitochondrial helicase twinkle"/>
    <property type="match status" value="1"/>
</dbReference>
<dbReference type="GO" id="GO:0003697">
    <property type="term" value="F:single-stranded DNA binding"/>
    <property type="evidence" value="ECO:0007669"/>
    <property type="project" value="InterPro"/>
</dbReference>
<dbReference type="PANTHER" id="PTHR12873">
    <property type="entry name" value="T7-LIKE MITOCHONDRIAL DNA HELICASE"/>
    <property type="match status" value="1"/>
</dbReference>
<evidence type="ECO:0000256" key="5">
    <source>
        <dbReference type="ARBA" id="ARBA00022801"/>
    </source>
</evidence>
<evidence type="ECO:0000256" key="13">
    <source>
        <dbReference type="ARBA" id="ARBA00023271"/>
    </source>
</evidence>
<sequence>MRAVCRSAFWLRSQKYQLPKIYCKSVTSKSAVVDLDESNQDIQHYSHFKSLIKTQGIPNSDGPTCLRISCKLCASTQEAWAYINKRSGAFMCPSCDIKLPLAVVRSAYEKQKQIVDRQQELKKEYKTKCKDCSRVPYDMCDTLHITSLKQVDLELLGAAYDKSSNVLQFPLKNANKRYVGEKWLFLTNGSEETYCDGNTSGLLMHYVATKQKAIVVSRIVDFLALIAQRLETHSIVCLPFGLKSLPQECLPGLENFKELILWFKYDSPSWDIAKMFASKMGEKRCLLIRPTDSEPSPFEAQRKRLNLRHILQRATPVRHPSITTFSGLRNDVLSELQNIEKVHGVKWKRFPALNKLLKGHRKGELTILTGPTGCGKTTFMSEYSLDLALQGVSTLWGSFEIRNSRLAVTLLRQFVGYSLEKKLNEFEHWAGEFEKHPMYFMTFHGQQPLKLVLDAIEHAHYVHDINHVIIDNLQFMMGMHYRVDKFWEQDNIIAAFRSLATNRNVHVTLVMHPRKERGEDDLTTNSIFGSAKATQEADNVLIIQDKRLTSVSGKKYLQVVKNRYSGDLGMMPLEFNKEGLSYASVGKKKRKEKDKDGEKEKDVLTGDILPRSLDK</sequence>
<evidence type="ECO:0000256" key="12">
    <source>
        <dbReference type="ARBA" id="ARBA00023235"/>
    </source>
</evidence>
<proteinExistence type="predicted"/>
<evidence type="ECO:0000256" key="15">
    <source>
        <dbReference type="ARBA" id="ARBA00048954"/>
    </source>
</evidence>
<keyword evidence="20" id="KW-1185">Reference proteome</keyword>
<evidence type="ECO:0000256" key="10">
    <source>
        <dbReference type="ARBA" id="ARBA00023128"/>
    </source>
</evidence>
<evidence type="ECO:0000256" key="4">
    <source>
        <dbReference type="ARBA" id="ARBA00022792"/>
    </source>
</evidence>
<dbReference type="InterPro" id="IPR007694">
    <property type="entry name" value="DNA_helicase_DnaB-like_C"/>
</dbReference>
<keyword evidence="4" id="KW-0999">Mitochondrion inner membrane</keyword>
<dbReference type="GO" id="GO:0006264">
    <property type="term" value="P:mitochondrial DNA replication"/>
    <property type="evidence" value="ECO:0007669"/>
    <property type="project" value="TreeGrafter"/>
</dbReference>
<dbReference type="GO" id="GO:0008289">
    <property type="term" value="F:lipid binding"/>
    <property type="evidence" value="ECO:0007669"/>
    <property type="project" value="UniProtKB-KW"/>
</dbReference>
<dbReference type="PROSITE" id="PS51199">
    <property type="entry name" value="SF4_HELICASE"/>
    <property type="match status" value="1"/>
</dbReference>
<evidence type="ECO:0000256" key="16">
    <source>
        <dbReference type="ARBA" id="ARBA00075597"/>
    </source>
</evidence>
<keyword evidence="11" id="KW-0472">Membrane</keyword>
<dbReference type="EC" id="5.6.2.3" evidence="14"/>
<evidence type="ECO:0000256" key="14">
    <source>
        <dbReference type="ARBA" id="ARBA00044969"/>
    </source>
</evidence>
<reference evidence="20" key="1">
    <citation type="submission" date="2014-03" db="EMBL/GenBank/DDBJ databases">
        <authorList>
            <person name="Aksoy S."/>
            <person name="Warren W."/>
            <person name="Wilson R.K."/>
        </authorList>
    </citation>
    <scope>NUCLEOTIDE SEQUENCE [LARGE SCALE GENOMIC DNA]</scope>
    <source>
        <strain evidence="20">IAEA</strain>
    </source>
</reference>
<keyword evidence="5" id="KW-0378">Hydrolase</keyword>
<keyword evidence="9" id="KW-0446">Lipid-binding</keyword>
<reference evidence="19" key="2">
    <citation type="submission" date="2020-05" db="UniProtKB">
        <authorList>
            <consortium name="EnsemblMetazoa"/>
        </authorList>
    </citation>
    <scope>IDENTIFICATION</scope>
    <source>
        <strain evidence="19">IAEA</strain>
    </source>
</reference>
<keyword evidence="12" id="KW-0413">Isomerase</keyword>
<evidence type="ECO:0000256" key="2">
    <source>
        <dbReference type="ARBA" id="ARBA00004637"/>
    </source>
</evidence>
<evidence type="ECO:0000313" key="20">
    <source>
        <dbReference type="Proteomes" id="UP000091820"/>
    </source>
</evidence>
<dbReference type="PANTHER" id="PTHR12873:SF0">
    <property type="entry name" value="TWINKLE MTDNA HELICASE"/>
    <property type="match status" value="1"/>
</dbReference>
<keyword evidence="13" id="KW-1135">Mitochondrion nucleoid</keyword>
<keyword evidence="10" id="KW-0496">Mitochondrion</keyword>
<evidence type="ECO:0000313" key="19">
    <source>
        <dbReference type="EnsemblMetazoa" id="GBRI001145-PA"/>
    </source>
</evidence>
<keyword evidence="7" id="KW-0067">ATP-binding</keyword>
<accession>A0A1A9W027</accession>
<dbReference type="AlphaFoldDB" id="A0A1A9W027"/>
<keyword evidence="3" id="KW-0547">Nucleotide-binding</keyword>
<dbReference type="InterPro" id="IPR027417">
    <property type="entry name" value="P-loop_NTPase"/>
</dbReference>
<dbReference type="EnsemblMetazoa" id="GBRI001145-RA">
    <property type="protein sequence ID" value="GBRI001145-PA"/>
    <property type="gene ID" value="GBRI001145"/>
</dbReference>
<protein>
    <recommendedName>
        <fullName evidence="14">DNA 5'-3' helicase</fullName>
        <ecNumber evidence="14">5.6.2.3</ecNumber>
    </recommendedName>
    <alternativeName>
        <fullName evidence="16">Twinkle protein, mitochondrial</fullName>
    </alternativeName>
</protein>
<dbReference type="InterPro" id="IPR027032">
    <property type="entry name" value="Twinkle-like"/>
</dbReference>
<evidence type="ECO:0000256" key="11">
    <source>
        <dbReference type="ARBA" id="ARBA00023136"/>
    </source>
</evidence>
<organism evidence="19 20">
    <name type="scientific">Glossina brevipalpis</name>
    <dbReference type="NCBI Taxonomy" id="37001"/>
    <lineage>
        <taxon>Eukaryota</taxon>
        <taxon>Metazoa</taxon>
        <taxon>Ecdysozoa</taxon>
        <taxon>Arthropoda</taxon>
        <taxon>Hexapoda</taxon>
        <taxon>Insecta</taxon>
        <taxon>Pterygota</taxon>
        <taxon>Neoptera</taxon>
        <taxon>Endopterygota</taxon>
        <taxon>Diptera</taxon>
        <taxon>Brachycera</taxon>
        <taxon>Muscomorpha</taxon>
        <taxon>Hippoboscoidea</taxon>
        <taxon>Glossinidae</taxon>
        <taxon>Glossina</taxon>
    </lineage>
</organism>
<comment type="subcellular location">
    <subcellularLocation>
        <location evidence="2">Mitochondrion inner membrane</location>
        <topology evidence="2">Peripheral membrane protein</topology>
    </subcellularLocation>
    <subcellularLocation>
        <location evidence="1">Mitochondrion matrix</location>
        <location evidence="1">Mitochondrion nucleoid</location>
    </subcellularLocation>
</comment>
<evidence type="ECO:0000256" key="6">
    <source>
        <dbReference type="ARBA" id="ARBA00022806"/>
    </source>
</evidence>
<dbReference type="SUPFAM" id="SSF52540">
    <property type="entry name" value="P-loop containing nucleoside triphosphate hydrolases"/>
    <property type="match status" value="1"/>
</dbReference>
<evidence type="ECO:0000259" key="18">
    <source>
        <dbReference type="PROSITE" id="PS51199"/>
    </source>
</evidence>
<dbReference type="CDD" id="cd01122">
    <property type="entry name" value="Twinkle_C"/>
    <property type="match status" value="1"/>
</dbReference>
<evidence type="ECO:0000256" key="17">
    <source>
        <dbReference type="SAM" id="MobiDB-lite"/>
    </source>
</evidence>
<evidence type="ECO:0000256" key="7">
    <source>
        <dbReference type="ARBA" id="ARBA00022840"/>
    </source>
</evidence>
<feature type="region of interest" description="Disordered" evidence="17">
    <location>
        <begin position="584"/>
        <end position="615"/>
    </location>
</feature>
<dbReference type="STRING" id="37001.A0A1A9W027"/>